<dbReference type="PANTHER" id="PTHR12264">
    <property type="entry name" value="TRANSCRIPTION INITIATION FACTOR TFIID SUBUNIT 12"/>
    <property type="match status" value="1"/>
</dbReference>
<keyword evidence="9" id="KW-1185">Reference proteome</keyword>
<dbReference type="InterPro" id="IPR003228">
    <property type="entry name" value="TFIID_TAF12_dom"/>
</dbReference>
<keyword evidence="3" id="KW-0805">Transcription regulation</keyword>
<dbReference type="EMBL" id="CAWUHD010000106">
    <property type="protein sequence ID" value="CAK7231822.1"/>
    <property type="molecule type" value="Genomic_DNA"/>
</dbReference>
<dbReference type="Pfam" id="PF03847">
    <property type="entry name" value="TFIID_20kDa"/>
    <property type="match status" value="1"/>
</dbReference>
<feature type="compositionally biased region" description="Polar residues" evidence="6">
    <location>
        <begin position="392"/>
        <end position="403"/>
    </location>
</feature>
<feature type="compositionally biased region" description="Basic and acidic residues" evidence="6">
    <location>
        <begin position="51"/>
        <end position="62"/>
    </location>
</feature>
<organism evidence="8 9">
    <name type="scientific">Sporothrix eucalyptigena</name>
    <dbReference type="NCBI Taxonomy" id="1812306"/>
    <lineage>
        <taxon>Eukaryota</taxon>
        <taxon>Fungi</taxon>
        <taxon>Dikarya</taxon>
        <taxon>Ascomycota</taxon>
        <taxon>Pezizomycotina</taxon>
        <taxon>Sordariomycetes</taxon>
        <taxon>Sordariomycetidae</taxon>
        <taxon>Ophiostomatales</taxon>
        <taxon>Ophiostomataceae</taxon>
        <taxon>Sporothrix</taxon>
    </lineage>
</organism>
<sequence length="849" mass="88818">MNQGSPQPTSTGAPGTPGTPGAAGVPMQQQASQQGQPGQPGQQQPVMYRPEQMRNIKELTAQERQKYESGLRVLWQTVADKPEGSQEREIARRKILEFTPVLARKIRERRLAAINRQNVLKQQQQQQQQQEGSGQPMQIDGQPTAQQLQQAQAAAQAQAQAAALAAQGQNPAQMQAAQAAQANAMAQAQLRANAAAAAGAGAKPGVAGSPPAGPQQQAQAGAAGPQQQPRPQQPPKFSDTVLQNLNLLSYLPPPALADKPAEVVTKWQEDVRKKLGMSLSQIEMARANIAKLDASYKMRSNNNQLTPDDMKAYKDRREMLQKVLDDSARFVAVYRKQQDQTKVYMQQKLMQQQAAGGAAAGGQQPAQRPPQQAGATAQQPTPQQPTQNQQQKNVKTEPTNMQNSQANINGAIEAAKKESIAAGARQGAGNNMAINNNANNAGNAAAAPTKPTPGIVQQTPIPPPVIPAAAMQGAPKQPPKPPVQTPVHPPPTPINTAIAAANKSGGPATAGTPTPVSAAAAAAAAAGRVPPPAQMATPVNAAPRALSHQKALEEANKQRAASISNGAVSTPPSGHVAANGAAPTSGAVTPGGSNNANANAAAQNQQMHQAQHQAMQQNQMAMNQQQQQQQQSAAATAAASSGANGAAGQNGVTSATQEAARMNAKMTEPRQMSKQLSEKASQMPQPVSLGGGIVPGRPTLSGGGGVVGGVLGQAAIAKVPAIQIDGEGERVLNKKRLDELVRQVCGGTAEGHEGNLLQPEVEESVLNLADSFVDSVLHSACRNAKERGSKVLEIRDLQLVLERTYNIRIPGYSSDELRTVRKVQPSMAWITKMSVIQAAKVTSATKNDL</sequence>
<feature type="region of interest" description="Disordered" evidence="6">
    <location>
        <begin position="123"/>
        <end position="147"/>
    </location>
</feature>
<feature type="domain" description="Transcription initiation factor TFIID subunit 12" evidence="7">
    <location>
        <begin position="734"/>
        <end position="807"/>
    </location>
</feature>
<keyword evidence="5" id="KW-0539">Nucleus</keyword>
<feature type="compositionally biased region" description="Low complexity" evidence="6">
    <location>
        <begin position="355"/>
        <end position="391"/>
    </location>
</feature>
<gene>
    <name evidence="8" type="primary">TAF12</name>
    <name evidence="8" type="ORF">SEUCBS140593_008054</name>
</gene>
<proteinExistence type="inferred from homology"/>
<dbReference type="InterPro" id="IPR009072">
    <property type="entry name" value="Histone-fold"/>
</dbReference>
<dbReference type="SUPFAM" id="SSF47113">
    <property type="entry name" value="Histone-fold"/>
    <property type="match status" value="1"/>
</dbReference>
<evidence type="ECO:0000256" key="5">
    <source>
        <dbReference type="ARBA" id="ARBA00023242"/>
    </source>
</evidence>
<feature type="region of interest" description="Disordered" evidence="6">
    <location>
        <begin position="1"/>
        <end position="62"/>
    </location>
</feature>
<evidence type="ECO:0000256" key="3">
    <source>
        <dbReference type="ARBA" id="ARBA00023015"/>
    </source>
</evidence>
<comment type="subcellular location">
    <subcellularLocation>
        <location evidence="1">Nucleus</location>
    </subcellularLocation>
</comment>
<dbReference type="CDD" id="cd07981">
    <property type="entry name" value="HFD_TAF12"/>
    <property type="match status" value="1"/>
</dbReference>
<dbReference type="PANTHER" id="PTHR12264:SF21">
    <property type="entry name" value="TRANSCRIPTION INITIATION FACTOR TFIID SUBUNIT 12"/>
    <property type="match status" value="1"/>
</dbReference>
<feature type="compositionally biased region" description="Polar residues" evidence="6">
    <location>
        <begin position="131"/>
        <end position="144"/>
    </location>
</feature>
<evidence type="ECO:0000256" key="6">
    <source>
        <dbReference type="SAM" id="MobiDB-lite"/>
    </source>
</evidence>
<evidence type="ECO:0000256" key="2">
    <source>
        <dbReference type="ARBA" id="ARBA00007530"/>
    </source>
</evidence>
<comment type="caution">
    <text evidence="8">The sequence shown here is derived from an EMBL/GenBank/DDBJ whole genome shotgun (WGS) entry which is preliminary data.</text>
</comment>
<feature type="compositionally biased region" description="Low complexity" evidence="6">
    <location>
        <begin position="201"/>
        <end position="230"/>
    </location>
</feature>
<dbReference type="InterPro" id="IPR037794">
    <property type="entry name" value="TAF12"/>
</dbReference>
<keyword evidence="4" id="KW-0804">Transcription</keyword>
<feature type="compositionally biased region" description="Low complexity" evidence="6">
    <location>
        <begin position="591"/>
        <end position="651"/>
    </location>
</feature>
<dbReference type="Proteomes" id="UP001642482">
    <property type="component" value="Unassembled WGS sequence"/>
</dbReference>
<evidence type="ECO:0000313" key="8">
    <source>
        <dbReference type="EMBL" id="CAK7231822.1"/>
    </source>
</evidence>
<accession>A0ABP0CIA3</accession>
<name>A0ABP0CIA3_9PEZI</name>
<feature type="compositionally biased region" description="Low complexity" evidence="6">
    <location>
        <begin position="1"/>
        <end position="45"/>
    </location>
</feature>
<evidence type="ECO:0000256" key="4">
    <source>
        <dbReference type="ARBA" id="ARBA00023163"/>
    </source>
</evidence>
<evidence type="ECO:0000259" key="7">
    <source>
        <dbReference type="Pfam" id="PF03847"/>
    </source>
</evidence>
<protein>
    <submittedName>
        <fullName evidence="8">Transcription initiation factor TFIID subunit 12</fullName>
    </submittedName>
</protein>
<feature type="region of interest" description="Disordered" evidence="6">
    <location>
        <begin position="201"/>
        <end position="238"/>
    </location>
</feature>
<dbReference type="Gene3D" id="1.10.20.10">
    <property type="entry name" value="Histone, subunit A"/>
    <property type="match status" value="1"/>
</dbReference>
<feature type="compositionally biased region" description="Polar residues" evidence="6">
    <location>
        <begin position="559"/>
        <end position="572"/>
    </location>
</feature>
<feature type="region of interest" description="Disordered" evidence="6">
    <location>
        <begin position="355"/>
        <end position="403"/>
    </location>
</feature>
<reference evidence="8 9" key="1">
    <citation type="submission" date="2024-01" db="EMBL/GenBank/DDBJ databases">
        <authorList>
            <person name="Allen C."/>
            <person name="Tagirdzhanova G."/>
        </authorList>
    </citation>
    <scope>NUCLEOTIDE SEQUENCE [LARGE SCALE GENOMIC DNA]</scope>
</reference>
<evidence type="ECO:0000313" key="9">
    <source>
        <dbReference type="Proteomes" id="UP001642482"/>
    </source>
</evidence>
<feature type="region of interest" description="Disordered" evidence="6">
    <location>
        <begin position="544"/>
        <end position="674"/>
    </location>
</feature>
<evidence type="ECO:0000256" key="1">
    <source>
        <dbReference type="ARBA" id="ARBA00004123"/>
    </source>
</evidence>
<comment type="similarity">
    <text evidence="2">Belongs to the TAF12 family.</text>
</comment>